<dbReference type="GO" id="GO:0090374">
    <property type="term" value="P:oligopeptide export from mitochondrion"/>
    <property type="evidence" value="ECO:0007669"/>
    <property type="project" value="TreeGrafter"/>
</dbReference>
<keyword evidence="5" id="KW-0677">Repeat</keyword>
<keyword evidence="4 12" id="KW-0812">Transmembrane</keyword>
<evidence type="ECO:0000256" key="1">
    <source>
        <dbReference type="ARBA" id="ARBA00004141"/>
    </source>
</evidence>
<evidence type="ECO:0000256" key="8">
    <source>
        <dbReference type="ARBA" id="ARBA00022989"/>
    </source>
</evidence>
<dbReference type="CDD" id="cd18577">
    <property type="entry name" value="ABC_6TM_Pgp_ABCB1_D1_like"/>
    <property type="match status" value="1"/>
</dbReference>
<dbReference type="InterPro" id="IPR003593">
    <property type="entry name" value="AAA+_ATPase"/>
</dbReference>
<evidence type="ECO:0000256" key="9">
    <source>
        <dbReference type="ARBA" id="ARBA00023136"/>
    </source>
</evidence>
<evidence type="ECO:0000256" key="7">
    <source>
        <dbReference type="ARBA" id="ARBA00022840"/>
    </source>
</evidence>
<evidence type="ECO:0000256" key="4">
    <source>
        <dbReference type="ARBA" id="ARBA00022692"/>
    </source>
</evidence>
<feature type="domain" description="ABC transmembrane type-1" evidence="14">
    <location>
        <begin position="777"/>
        <end position="1063"/>
    </location>
</feature>
<evidence type="ECO:0000256" key="10">
    <source>
        <dbReference type="ARBA" id="ARBA00023180"/>
    </source>
</evidence>
<dbReference type="InterPro" id="IPR027417">
    <property type="entry name" value="P-loop_NTPase"/>
</dbReference>
<feature type="domain" description="ABC transmembrane type-1" evidence="14">
    <location>
        <begin position="100"/>
        <end position="404"/>
    </location>
</feature>
<evidence type="ECO:0000256" key="11">
    <source>
        <dbReference type="SAM" id="MobiDB-lite"/>
    </source>
</evidence>
<proteinExistence type="inferred from homology"/>
<feature type="transmembrane region" description="Helical" evidence="12">
    <location>
        <begin position="340"/>
        <end position="363"/>
    </location>
</feature>
<keyword evidence="6" id="KW-0547">Nucleotide-binding</keyword>
<keyword evidence="16" id="KW-1185">Reference proteome</keyword>
<feature type="domain" description="ABC transporter" evidence="13">
    <location>
        <begin position="439"/>
        <end position="684"/>
    </location>
</feature>
<dbReference type="PROSITE" id="PS50929">
    <property type="entry name" value="ABC_TM1F"/>
    <property type="match status" value="2"/>
</dbReference>
<dbReference type="InterPro" id="IPR039421">
    <property type="entry name" value="Type_1_exporter"/>
</dbReference>
<name>A0A507DLY6_9FUNG</name>
<dbReference type="STRING" id="286115.A0A507DLY6"/>
<dbReference type="SUPFAM" id="SSF52540">
    <property type="entry name" value="P-loop containing nucleoside triphosphate hydrolases"/>
    <property type="match status" value="2"/>
</dbReference>
<dbReference type="PANTHER" id="PTHR43394">
    <property type="entry name" value="ATP-DEPENDENT PERMEASE MDL1, MITOCHONDRIAL"/>
    <property type="match status" value="1"/>
</dbReference>
<organism evidence="15 16">
    <name type="scientific">Synchytrium endobioticum</name>
    <dbReference type="NCBI Taxonomy" id="286115"/>
    <lineage>
        <taxon>Eukaryota</taxon>
        <taxon>Fungi</taxon>
        <taxon>Fungi incertae sedis</taxon>
        <taxon>Chytridiomycota</taxon>
        <taxon>Chytridiomycota incertae sedis</taxon>
        <taxon>Chytridiomycetes</taxon>
        <taxon>Synchytriales</taxon>
        <taxon>Synchytriaceae</taxon>
        <taxon>Synchytrium</taxon>
    </lineage>
</organism>
<dbReference type="EMBL" id="QEAN01000049">
    <property type="protein sequence ID" value="TPX51888.1"/>
    <property type="molecule type" value="Genomic_DNA"/>
</dbReference>
<protein>
    <submittedName>
        <fullName evidence="15">Uncharacterized protein</fullName>
    </submittedName>
</protein>
<dbReference type="PROSITE" id="PS00211">
    <property type="entry name" value="ABC_TRANSPORTER_1"/>
    <property type="match status" value="2"/>
</dbReference>
<comment type="similarity">
    <text evidence="2">Belongs to the ABC transporter superfamily. ABCB family. Multidrug resistance exporter (TC 3.A.1.201) subfamily.</text>
</comment>
<comment type="caution">
    <text evidence="15">The sequence shown here is derived from an EMBL/GenBank/DDBJ whole genome shotgun (WGS) entry which is preliminary data.</text>
</comment>
<keyword evidence="7" id="KW-0067">ATP-binding</keyword>
<feature type="transmembrane region" description="Helical" evidence="12">
    <location>
        <begin position="816"/>
        <end position="836"/>
    </location>
</feature>
<keyword evidence="9 12" id="KW-0472">Membrane</keyword>
<evidence type="ECO:0000256" key="5">
    <source>
        <dbReference type="ARBA" id="ARBA00022737"/>
    </source>
</evidence>
<feature type="transmembrane region" description="Helical" evidence="12">
    <location>
        <begin position="96"/>
        <end position="123"/>
    </location>
</feature>
<dbReference type="InterPro" id="IPR011527">
    <property type="entry name" value="ABC1_TM_dom"/>
</dbReference>
<dbReference type="Proteomes" id="UP000317494">
    <property type="component" value="Unassembled WGS sequence"/>
</dbReference>
<feature type="transmembrane region" description="Helical" evidence="12">
    <location>
        <begin position="237"/>
        <end position="255"/>
    </location>
</feature>
<dbReference type="Gene3D" id="1.20.1560.10">
    <property type="entry name" value="ABC transporter type 1, transmembrane domain"/>
    <property type="match status" value="1"/>
</dbReference>
<evidence type="ECO:0000313" key="15">
    <source>
        <dbReference type="EMBL" id="TPX51888.1"/>
    </source>
</evidence>
<dbReference type="InterPro" id="IPR036640">
    <property type="entry name" value="ABC1_TM_sf"/>
</dbReference>
<feature type="transmembrane region" description="Helical" evidence="12">
    <location>
        <begin position="894"/>
        <end position="915"/>
    </location>
</feature>
<keyword evidence="10" id="KW-0325">Glycoprotein</keyword>
<gene>
    <name evidence="15" type="ORF">SeMB42_g01792</name>
</gene>
<dbReference type="SMART" id="SM00382">
    <property type="entry name" value="AAA"/>
    <property type="match status" value="2"/>
</dbReference>
<feature type="transmembrane region" description="Helical" evidence="12">
    <location>
        <begin position="261"/>
        <end position="282"/>
    </location>
</feature>
<evidence type="ECO:0000256" key="3">
    <source>
        <dbReference type="ARBA" id="ARBA00022448"/>
    </source>
</evidence>
<dbReference type="PROSITE" id="PS50893">
    <property type="entry name" value="ABC_TRANSPORTER_2"/>
    <property type="match status" value="2"/>
</dbReference>
<keyword evidence="3" id="KW-0813">Transport</keyword>
<feature type="transmembrane region" description="Helical" evidence="12">
    <location>
        <begin position="998"/>
        <end position="1022"/>
    </location>
</feature>
<keyword evidence="8 12" id="KW-1133">Transmembrane helix</keyword>
<evidence type="ECO:0000256" key="12">
    <source>
        <dbReference type="SAM" id="Phobius"/>
    </source>
</evidence>
<feature type="domain" description="ABC transporter" evidence="13">
    <location>
        <begin position="1098"/>
        <end position="1335"/>
    </location>
</feature>
<dbReference type="Pfam" id="PF00664">
    <property type="entry name" value="ABC_membrane"/>
    <property type="match status" value="2"/>
</dbReference>
<accession>A0A507DLY6</accession>
<feature type="transmembrane region" description="Helical" evidence="12">
    <location>
        <begin position="1034"/>
        <end position="1056"/>
    </location>
</feature>
<dbReference type="PANTHER" id="PTHR43394:SF16">
    <property type="entry name" value="ABC TRANSPORTER B FAMILY MEMBER 4-LIKE ISOFORM X1"/>
    <property type="match status" value="1"/>
</dbReference>
<comment type="subcellular location">
    <subcellularLocation>
        <location evidence="1">Membrane</location>
        <topology evidence="1">Multi-pass membrane protein</topology>
    </subcellularLocation>
</comment>
<sequence>MLEKHCSSYILSTTGLLALPSHCPRIPRTQSSIPGAPAQTMANDLPPRYASDDKVHVLTSASPAPEVAISHHGPISAKVQPVAVKELLRYATATDVFLMLLGLLVAAIAGAAQPGMTILFGGMVDSFTKFMMRCVEQGGQTPAAYCFHYNPSELEAEVSALALQLVYIAIAVFVATYIYMAIWVYTGEKITHTIREQYIKAIMRQDIAFFDSVGAGEVTSRVSSDTLLVQDGISEKVPLIFNMLGTFFAAFIIAFTKSWILTVALCAIIPIMALVGFVMNFLNTRLQTEILDKYSEAATLAEESLTGVRIIHSLNAQDKTCLRFKNRLHGARLAGIKKSVVMGAGIAIAMCSIYLMYSLAFYFGARLLYSGQLSSGNIITVIFSVLIGSVSLAQMAPDVQAITLARSAGAKLFHTIDRVPSIDPYNQSGSNLTDVKGRIEFKNIKFIYPARPDLTVLTNYSLLVEPGTTVALVGASGSGKSTIIQMIERFYDPVSGTVSLDGVDIKTINVKSLRQAIGYVQQEPVLFEGSVYQNIVHGLVGSKWEDVPMEHKRELVQQAAAKANAHDFIMKLPLGYDNPVGERGCLLSGGQKQRVCIARAIVKDPRILLLDEATSALDTNSERVVQAALDKVSEGRTTVVIAHRLSTIRNAHKIVVMTRGEIVEMGTHNALLQIENGVYKKLVAAQHLAQEEAAKKAQNGETDDAVADADPDQIIIPTVQDLTRSKSLHGSIPASLHGSSKKDVETGNDKDDNDEWSGFRVIYEVFKLNRPEAPYIALGLFGASLAGCVPPAIALMFANVLGVFTETGDKLLTDANFWSCMFLMLAFVAAFSNLLSQTSFGISSEKLTERVRAVVFQAILRQDVAFFDDDNNATGVLTSNLSVDAEAIRGASGAVFGSMTSAFSTLFAGTVIGLINSWKLALVALTTLPLLILAGTLRYTILTYFKMKAQKAYEKSSQLACEAVAAIRTVQSLTRENDVHAIYFKMLEEPLRDGFKNAYLNTLLFAASQATNFMSNALVFWYGGRLIAYEGLSLTNFFTTMMAIVMGASSVGHVFANTPDLNRAMRSAKSVFALLNRQPLIDSFATTGDKPTVIEGKVEFKNVQFVYPTRPKVKVLKGLNMTVEPGQFVALVGASGCGKSTTIGLVERFYDVQAGQVMIDDRNIKDYNLQSYRRFIGLVSQEPMLFDMTIKENIIYGLDFVPSEEEIIESAKMANIHEFISTLPARYDTKVGSKGSQLSGGQKQRIAIARALVRKPKILLLDEATSALDAESEKIVQAALDNASRGRTTLSIAHRLSTIQHADVIYVFKDGVVAEQGTHQELLRQRGLYSELAMHQNLAAH</sequence>
<dbReference type="FunFam" id="1.20.1560.10:FF:000009">
    <property type="entry name" value="ABC transporter B family member 1"/>
    <property type="match status" value="1"/>
</dbReference>
<evidence type="ECO:0000256" key="2">
    <source>
        <dbReference type="ARBA" id="ARBA00007577"/>
    </source>
</evidence>
<dbReference type="InterPro" id="IPR017871">
    <property type="entry name" value="ABC_transporter-like_CS"/>
</dbReference>
<feature type="transmembrane region" description="Helical" evidence="12">
    <location>
        <begin position="775"/>
        <end position="804"/>
    </location>
</feature>
<dbReference type="GO" id="GO:0005524">
    <property type="term" value="F:ATP binding"/>
    <property type="evidence" value="ECO:0007669"/>
    <property type="project" value="UniProtKB-KW"/>
</dbReference>
<dbReference type="GO" id="GO:0015421">
    <property type="term" value="F:ABC-type oligopeptide transporter activity"/>
    <property type="evidence" value="ECO:0007669"/>
    <property type="project" value="TreeGrafter"/>
</dbReference>
<dbReference type="FunFam" id="3.40.50.300:FF:000205">
    <property type="entry name" value="ABC transporter B family member 4"/>
    <property type="match status" value="1"/>
</dbReference>
<dbReference type="GO" id="GO:0016887">
    <property type="term" value="F:ATP hydrolysis activity"/>
    <property type="evidence" value="ECO:0007669"/>
    <property type="project" value="InterPro"/>
</dbReference>
<dbReference type="Gene3D" id="3.40.50.300">
    <property type="entry name" value="P-loop containing nucleotide triphosphate hydrolases"/>
    <property type="match status" value="2"/>
</dbReference>
<dbReference type="InterPro" id="IPR003439">
    <property type="entry name" value="ABC_transporter-like_ATP-bd"/>
</dbReference>
<feature type="compositionally biased region" description="Basic and acidic residues" evidence="11">
    <location>
        <begin position="740"/>
        <end position="750"/>
    </location>
</feature>
<dbReference type="SUPFAM" id="SSF90123">
    <property type="entry name" value="ABC transporter transmembrane region"/>
    <property type="match status" value="2"/>
</dbReference>
<feature type="transmembrane region" description="Helical" evidence="12">
    <location>
        <begin position="921"/>
        <end position="941"/>
    </location>
</feature>
<feature type="transmembrane region" description="Helical" evidence="12">
    <location>
        <begin position="161"/>
        <end position="185"/>
    </location>
</feature>
<dbReference type="GO" id="GO:0005743">
    <property type="term" value="C:mitochondrial inner membrane"/>
    <property type="evidence" value="ECO:0007669"/>
    <property type="project" value="TreeGrafter"/>
</dbReference>
<dbReference type="VEuPathDB" id="FungiDB:SeMB42_g01792"/>
<dbReference type="Pfam" id="PF00005">
    <property type="entry name" value="ABC_tran"/>
    <property type="match status" value="2"/>
</dbReference>
<evidence type="ECO:0000259" key="14">
    <source>
        <dbReference type="PROSITE" id="PS50929"/>
    </source>
</evidence>
<feature type="region of interest" description="Disordered" evidence="11">
    <location>
        <begin position="729"/>
        <end position="751"/>
    </location>
</feature>
<evidence type="ECO:0000256" key="6">
    <source>
        <dbReference type="ARBA" id="ARBA00022741"/>
    </source>
</evidence>
<evidence type="ECO:0000313" key="16">
    <source>
        <dbReference type="Proteomes" id="UP000317494"/>
    </source>
</evidence>
<dbReference type="FunFam" id="1.20.1560.10:FF:000102">
    <property type="entry name" value="ABC multidrug transporter Mdr1"/>
    <property type="match status" value="1"/>
</dbReference>
<dbReference type="CDD" id="cd18578">
    <property type="entry name" value="ABC_6TM_Pgp_ABCB1_D2_like"/>
    <property type="match status" value="1"/>
</dbReference>
<feature type="transmembrane region" description="Helical" evidence="12">
    <location>
        <begin position="375"/>
        <end position="396"/>
    </location>
</feature>
<evidence type="ECO:0000259" key="13">
    <source>
        <dbReference type="PROSITE" id="PS50893"/>
    </source>
</evidence>
<reference evidence="15 16" key="1">
    <citation type="journal article" date="2019" name="Sci. Rep.">
        <title>Comparative genomics of chytrid fungi reveal insights into the obligate biotrophic and pathogenic lifestyle of Synchytrium endobioticum.</title>
        <authorList>
            <person name="van de Vossenberg B.T.L.H."/>
            <person name="Warris S."/>
            <person name="Nguyen H.D.T."/>
            <person name="van Gent-Pelzer M.P.E."/>
            <person name="Joly D.L."/>
            <person name="van de Geest H.C."/>
            <person name="Bonants P.J.M."/>
            <person name="Smith D.S."/>
            <person name="Levesque C.A."/>
            <person name="van der Lee T.A.J."/>
        </authorList>
    </citation>
    <scope>NUCLEOTIDE SEQUENCE [LARGE SCALE GENOMIC DNA]</scope>
    <source>
        <strain evidence="15 16">MB42</strain>
    </source>
</reference>
<dbReference type="FunFam" id="3.40.50.300:FF:000302">
    <property type="entry name" value="ATP-binding cassette subfamily B member 5"/>
    <property type="match status" value="1"/>
</dbReference>
<dbReference type="CDD" id="cd03249">
    <property type="entry name" value="ABC_MTABC3_MDL1_MDL2"/>
    <property type="match status" value="2"/>
</dbReference>